<dbReference type="InterPro" id="IPR000225">
    <property type="entry name" value="Armadillo"/>
</dbReference>
<proteinExistence type="predicted"/>
<dbReference type="SMART" id="SM00504">
    <property type="entry name" value="Ubox"/>
    <property type="match status" value="1"/>
</dbReference>
<evidence type="ECO:0000313" key="11">
    <source>
        <dbReference type="Proteomes" id="UP000000768"/>
    </source>
</evidence>
<reference evidence="10 11" key="1">
    <citation type="journal article" date="2009" name="Nature">
        <title>The Sorghum bicolor genome and the diversification of grasses.</title>
        <authorList>
            <person name="Paterson A.H."/>
            <person name="Bowers J.E."/>
            <person name="Bruggmann R."/>
            <person name="Dubchak I."/>
            <person name="Grimwood J."/>
            <person name="Gundlach H."/>
            <person name="Haberer G."/>
            <person name="Hellsten U."/>
            <person name="Mitros T."/>
            <person name="Poliakov A."/>
            <person name="Schmutz J."/>
            <person name="Spannagl M."/>
            <person name="Tang H."/>
            <person name="Wang X."/>
            <person name="Wicker T."/>
            <person name="Bharti A.K."/>
            <person name="Chapman J."/>
            <person name="Feltus F.A."/>
            <person name="Gowik U."/>
            <person name="Grigoriev I.V."/>
            <person name="Lyons E."/>
            <person name="Maher C.A."/>
            <person name="Martis M."/>
            <person name="Narechania A."/>
            <person name="Otillar R.P."/>
            <person name="Penning B.W."/>
            <person name="Salamov A.A."/>
            <person name="Wang Y."/>
            <person name="Zhang L."/>
            <person name="Carpita N.C."/>
            <person name="Freeling M."/>
            <person name="Gingle A.R."/>
            <person name="Hash C.T."/>
            <person name="Keller B."/>
            <person name="Klein P."/>
            <person name="Kresovich S."/>
            <person name="McCann M.C."/>
            <person name="Ming R."/>
            <person name="Peterson D.G."/>
            <person name="Mehboob-ur-Rahman"/>
            <person name="Ware D."/>
            <person name="Westhoff P."/>
            <person name="Mayer K.F."/>
            <person name="Messing J."/>
            <person name="Rokhsar D.S."/>
        </authorList>
    </citation>
    <scope>NUCLEOTIDE SEQUENCE [LARGE SCALE GENOMIC DNA]</scope>
    <source>
        <strain evidence="11">cv. BTx623</strain>
    </source>
</reference>
<keyword evidence="5" id="KW-0833">Ubl conjugation pathway</keyword>
<evidence type="ECO:0000256" key="6">
    <source>
        <dbReference type="PROSITE-ProRule" id="PRU00259"/>
    </source>
</evidence>
<keyword evidence="4" id="KW-0808">Transferase</keyword>
<feature type="region of interest" description="Disordered" evidence="8">
    <location>
        <begin position="1"/>
        <end position="21"/>
    </location>
</feature>
<evidence type="ECO:0000256" key="4">
    <source>
        <dbReference type="ARBA" id="ARBA00022679"/>
    </source>
</evidence>
<feature type="domain" description="U-box" evidence="9">
    <location>
        <begin position="294"/>
        <end position="368"/>
    </location>
</feature>
<organism evidence="10 11">
    <name type="scientific">Sorghum bicolor</name>
    <name type="common">Sorghum</name>
    <name type="synonym">Sorghum vulgare</name>
    <dbReference type="NCBI Taxonomy" id="4558"/>
    <lineage>
        <taxon>Eukaryota</taxon>
        <taxon>Viridiplantae</taxon>
        <taxon>Streptophyta</taxon>
        <taxon>Embryophyta</taxon>
        <taxon>Tracheophyta</taxon>
        <taxon>Spermatophyta</taxon>
        <taxon>Magnoliopsida</taxon>
        <taxon>Liliopsida</taxon>
        <taxon>Poales</taxon>
        <taxon>Poaceae</taxon>
        <taxon>PACMAD clade</taxon>
        <taxon>Panicoideae</taxon>
        <taxon>Andropogonodae</taxon>
        <taxon>Andropogoneae</taxon>
        <taxon>Sorghinae</taxon>
        <taxon>Sorghum</taxon>
    </lineage>
</organism>
<dbReference type="InterPro" id="IPR013083">
    <property type="entry name" value="Znf_RING/FYVE/PHD"/>
</dbReference>
<dbReference type="GO" id="GO:0005634">
    <property type="term" value="C:nucleus"/>
    <property type="evidence" value="ECO:0000318"/>
    <property type="project" value="GO_Central"/>
</dbReference>
<comment type="catalytic activity">
    <reaction evidence="1">
        <text>S-ubiquitinyl-[E2 ubiquitin-conjugating enzyme]-L-cysteine + [acceptor protein]-L-lysine = [E2 ubiquitin-conjugating enzyme]-L-cysteine + N(6)-ubiquitinyl-[acceptor protein]-L-lysine.</text>
        <dbReference type="EC" id="2.3.2.27"/>
    </reaction>
</comment>
<dbReference type="EC" id="2.3.2.27" evidence="3"/>
<dbReference type="InterPro" id="IPR016024">
    <property type="entry name" value="ARM-type_fold"/>
</dbReference>
<dbReference type="SUPFAM" id="SSF57850">
    <property type="entry name" value="RING/U-box"/>
    <property type="match status" value="1"/>
</dbReference>
<evidence type="ECO:0000313" key="10">
    <source>
        <dbReference type="EMBL" id="KXG33626.1"/>
    </source>
</evidence>
<dbReference type="PROSITE" id="PS50176">
    <property type="entry name" value="ARM_REPEAT"/>
    <property type="match status" value="1"/>
</dbReference>
<dbReference type="GO" id="GO:0061630">
    <property type="term" value="F:ubiquitin protein ligase activity"/>
    <property type="evidence" value="ECO:0007669"/>
    <property type="project" value="UniProtKB-EC"/>
</dbReference>
<evidence type="ECO:0000256" key="1">
    <source>
        <dbReference type="ARBA" id="ARBA00000900"/>
    </source>
</evidence>
<dbReference type="AlphaFoldDB" id="A0A1B6Q6T7"/>
<protein>
    <recommendedName>
        <fullName evidence="3">RING-type E3 ubiquitin transferase</fullName>
        <ecNumber evidence="3">2.3.2.27</ecNumber>
    </recommendedName>
</protein>
<gene>
    <name evidence="10" type="ORF">SORBI_3003G339500</name>
</gene>
<dbReference type="OrthoDB" id="629492at2759"/>
<evidence type="ECO:0000259" key="9">
    <source>
        <dbReference type="PROSITE" id="PS51698"/>
    </source>
</evidence>
<evidence type="ECO:0000256" key="2">
    <source>
        <dbReference type="ARBA" id="ARBA00004906"/>
    </source>
</evidence>
<dbReference type="Gramene" id="KXG33626">
    <property type="protein sequence ID" value="KXG33626"/>
    <property type="gene ID" value="SORBI_3003G339500"/>
</dbReference>
<dbReference type="Gene3D" id="1.25.10.10">
    <property type="entry name" value="Leucine-rich Repeat Variant"/>
    <property type="match status" value="1"/>
</dbReference>
<name>A0A1B6Q6T7_SORBI</name>
<evidence type="ECO:0000256" key="7">
    <source>
        <dbReference type="SAM" id="Coils"/>
    </source>
</evidence>
<evidence type="ECO:0000256" key="8">
    <source>
        <dbReference type="SAM" id="MobiDB-lite"/>
    </source>
</evidence>
<dbReference type="FunFam" id="3.30.40.10:FF:000442">
    <property type="entry name" value="RING-type E3 ubiquitin transferase"/>
    <property type="match status" value="1"/>
</dbReference>
<keyword evidence="7" id="KW-0175">Coiled coil</keyword>
<dbReference type="eggNOG" id="KOG0167">
    <property type="taxonomic scope" value="Eukaryota"/>
</dbReference>
<dbReference type="FunFam" id="1.25.10.10:FF:000317">
    <property type="entry name" value="RING-type E3 ubiquitin transferase"/>
    <property type="match status" value="1"/>
</dbReference>
<dbReference type="InterPro" id="IPR045210">
    <property type="entry name" value="RING-Ubox_PUB"/>
</dbReference>
<evidence type="ECO:0000256" key="5">
    <source>
        <dbReference type="ARBA" id="ARBA00022786"/>
    </source>
</evidence>
<sequence length="702" mass="75000">MAMPNPRAVLTSAPSPPAACSSSWSAAAEFMAPATPPSPSDGELLRSLHRLARDLSATAAETPAPFLRAALASITRRSRLLAAAFDDLVLCAAAAEEGMPRSASLCLREVLLVLQRFKALAADCAARSRMRLLLQSDEIEEEVRELHQEMATLLDLLPGVELGLAEDVMDLLDLASRQCRRFAPSVSVQAEQALKARVLSLIQEIEREIVPERERLREILEEVGINDSATCGEEIESLEREIGENRASERWTDAMIALVGLLRYAKCVLFSATPRPSSDSKPDPEVDEEGEPPAPPPDFRCPITLDIMREPVVVASGQTYDRESIFRWFDSGKSTCPKTGQVLTVLELVPNKALKNLIAKWCRENGVAMESSEASKSEPAQAVAANKAALEAARMTASFLVKKLAICFSPDAANRVVHEIRLLSKTGADSRAFVGEAGAVPLLVPLLYSEDAGLQLNAVTALLNLSILEANKKRIMHAEGAVEAVAHILSSGATWRAKENAAAAVLSLASVHTYRRRLGRNLSIVEKLVHLVRTGPTSTKKDALAALLSLAGERENVGKLVDAGVAQAALSAISEEETAAAVLAALAKRGGAEAIVGIDGAVARLVAEMRRGTEWGRENATAALVLLCRRLGARAVTQVMAVPGVEWAIWELMGTGTDRARRKAASLGRICRRWAAASAADGERGSVCPAASTVVPPAMMAS</sequence>
<comment type="pathway">
    <text evidence="2">Protein modification; protein ubiquitination.</text>
</comment>
<dbReference type="PANTHER" id="PTHR23315:SF63">
    <property type="entry name" value="U-BOX DOMAIN-CONTAINING PROTEIN 16"/>
    <property type="match status" value="1"/>
</dbReference>
<evidence type="ECO:0000256" key="3">
    <source>
        <dbReference type="ARBA" id="ARBA00012483"/>
    </source>
</evidence>
<dbReference type="SMART" id="SM00185">
    <property type="entry name" value="ARM"/>
    <property type="match status" value="3"/>
</dbReference>
<accession>A0A1B6Q6T7</accession>
<dbReference type="Pfam" id="PF04564">
    <property type="entry name" value="U-box"/>
    <property type="match status" value="1"/>
</dbReference>
<dbReference type="Proteomes" id="UP000000768">
    <property type="component" value="Chromosome 3"/>
</dbReference>
<dbReference type="OMA" id="VPAYKKR"/>
<keyword evidence="11" id="KW-1185">Reference proteome</keyword>
<dbReference type="GO" id="GO:0051865">
    <property type="term" value="P:protein autoubiquitination"/>
    <property type="evidence" value="ECO:0007669"/>
    <property type="project" value="EnsemblPlants"/>
</dbReference>
<dbReference type="GO" id="GO:0005737">
    <property type="term" value="C:cytoplasm"/>
    <property type="evidence" value="ECO:0000318"/>
    <property type="project" value="GO_Central"/>
</dbReference>
<dbReference type="InParanoid" id="A0A1B6Q6T7"/>
<dbReference type="PROSITE" id="PS51698">
    <property type="entry name" value="U_BOX"/>
    <property type="match status" value="1"/>
</dbReference>
<feature type="repeat" description="ARM" evidence="6">
    <location>
        <begin position="438"/>
        <end position="480"/>
    </location>
</feature>
<dbReference type="SUPFAM" id="SSF48371">
    <property type="entry name" value="ARM repeat"/>
    <property type="match status" value="1"/>
</dbReference>
<dbReference type="InterPro" id="IPR011989">
    <property type="entry name" value="ARM-like"/>
</dbReference>
<feature type="region of interest" description="Disordered" evidence="8">
    <location>
        <begin position="273"/>
        <end position="300"/>
    </location>
</feature>
<dbReference type="UniPathway" id="UPA00143"/>
<dbReference type="PANTHER" id="PTHR23315">
    <property type="entry name" value="U BOX DOMAIN-CONTAINING"/>
    <property type="match status" value="1"/>
</dbReference>
<feature type="coiled-coil region" evidence="7">
    <location>
        <begin position="129"/>
        <end position="156"/>
    </location>
</feature>
<dbReference type="InterPro" id="IPR003613">
    <property type="entry name" value="Ubox_domain"/>
</dbReference>
<dbReference type="Pfam" id="PF00514">
    <property type="entry name" value="Arm"/>
    <property type="match status" value="1"/>
</dbReference>
<reference evidence="11" key="2">
    <citation type="journal article" date="2018" name="Plant J.">
        <title>The Sorghum bicolor reference genome: improved assembly, gene annotations, a transcriptome atlas, and signatures of genome organization.</title>
        <authorList>
            <person name="McCormick R.F."/>
            <person name="Truong S.K."/>
            <person name="Sreedasyam A."/>
            <person name="Jenkins J."/>
            <person name="Shu S."/>
            <person name="Sims D."/>
            <person name="Kennedy M."/>
            <person name="Amirebrahimi M."/>
            <person name="Weers B.D."/>
            <person name="McKinley B."/>
            <person name="Mattison A."/>
            <person name="Morishige D.T."/>
            <person name="Grimwood J."/>
            <person name="Schmutz J."/>
            <person name="Mullet J.E."/>
        </authorList>
    </citation>
    <scope>NUCLEOTIDE SEQUENCE [LARGE SCALE GENOMIC DNA]</scope>
    <source>
        <strain evidence="11">cv. BTx623</strain>
    </source>
</reference>
<dbReference type="FunCoup" id="A0A1B6Q6T7">
    <property type="interactions" value="658"/>
</dbReference>
<dbReference type="EMBL" id="CM000762">
    <property type="protein sequence ID" value="KXG33626.1"/>
    <property type="molecule type" value="Genomic_DNA"/>
</dbReference>
<dbReference type="Gene3D" id="3.30.40.10">
    <property type="entry name" value="Zinc/RING finger domain, C3HC4 (zinc finger)"/>
    <property type="match status" value="1"/>
</dbReference>
<dbReference type="CDD" id="cd16664">
    <property type="entry name" value="RING-Ubox_PUB"/>
    <property type="match status" value="1"/>
</dbReference>